<feature type="transmembrane region" description="Helical" evidence="3">
    <location>
        <begin position="6"/>
        <end position="27"/>
    </location>
</feature>
<feature type="compositionally biased region" description="Low complexity" evidence="2">
    <location>
        <begin position="149"/>
        <end position="177"/>
    </location>
</feature>
<dbReference type="CDD" id="cd00060">
    <property type="entry name" value="FHA"/>
    <property type="match status" value="1"/>
</dbReference>
<name>A0ABU3RSR3_9MICO</name>
<evidence type="ECO:0000256" key="1">
    <source>
        <dbReference type="ARBA" id="ARBA00022553"/>
    </source>
</evidence>
<dbReference type="InterPro" id="IPR008984">
    <property type="entry name" value="SMAD_FHA_dom_sf"/>
</dbReference>
<keyword evidence="1" id="KW-0597">Phosphoprotein</keyword>
<reference evidence="5 6" key="1">
    <citation type="submission" date="2023-09" db="EMBL/GenBank/DDBJ databases">
        <title>Microbacterium fusihabitans sp. nov., Microbacterium phycihabitans sp. nov., and Microbacterium cervinum sp. nov., isolated from dried seaweeds of beach.</title>
        <authorList>
            <person name="Lee S.D."/>
        </authorList>
    </citation>
    <scope>NUCLEOTIDE SEQUENCE [LARGE SCALE GENOMIC DNA]</scope>
    <source>
        <strain evidence="5 6">KSW2-21</strain>
    </source>
</reference>
<dbReference type="RefSeq" id="WP_316000731.1">
    <property type="nucleotide sequence ID" value="NZ_JAWDIU010000001.1"/>
</dbReference>
<sequence>MDALSLIAVTAGAVLVLALVLHVWYAIGLSRVFAGRGGEPWRAWIPLLNEAEIFRLGRQDPVRAVLLLVPGVNVYGLVLKARAAHRLGEPTGRGAGTTALALVFPPVWAGVLAAGEKTPDAVDHATDDDAEVVTVAEGEPAPITAVPGAEATAGEASTAAASATTSATPSSASAATTDPPPPAAAAGGRRARSATQETPSIPVLPGPVLIGEVPAEETTVAPSVTAPLDDGEVAEAPDAVPSVEVPSSAPVAEVPAVAAGAETPTIAAAGAPAAEGEELGRVAETTDSTAQRPDEQSSAAASPIEEMTQTARPRSRRRGEWSLHLPGGELVALESRTVVLGRRPSVDDEGVQYVTVTDDTRTMSKRHARLDWTVTGWTITDLESTNGVTLVHDDGRTEKLSAGGTAIVPSRFRLGDAQVELRPEPTA</sequence>
<gene>
    <name evidence="5" type="ORF">RWH43_04115</name>
</gene>
<dbReference type="Proteomes" id="UP001256673">
    <property type="component" value="Unassembled WGS sequence"/>
</dbReference>
<dbReference type="Pfam" id="PF00498">
    <property type="entry name" value="FHA"/>
    <property type="match status" value="1"/>
</dbReference>
<protein>
    <submittedName>
        <fullName evidence="5">FHA domain-containing protein</fullName>
    </submittedName>
</protein>
<evidence type="ECO:0000313" key="6">
    <source>
        <dbReference type="Proteomes" id="UP001256673"/>
    </source>
</evidence>
<organism evidence="5 6">
    <name type="scientific">Microbacterium algihabitans</name>
    <dbReference type="NCBI Taxonomy" id="3075992"/>
    <lineage>
        <taxon>Bacteria</taxon>
        <taxon>Bacillati</taxon>
        <taxon>Actinomycetota</taxon>
        <taxon>Actinomycetes</taxon>
        <taxon>Micrococcales</taxon>
        <taxon>Microbacteriaceae</taxon>
        <taxon>Microbacterium</taxon>
    </lineage>
</organism>
<dbReference type="EMBL" id="JAWDIU010000001">
    <property type="protein sequence ID" value="MDU0325936.1"/>
    <property type="molecule type" value="Genomic_DNA"/>
</dbReference>
<dbReference type="PROSITE" id="PS50006">
    <property type="entry name" value="FHA_DOMAIN"/>
    <property type="match status" value="1"/>
</dbReference>
<proteinExistence type="predicted"/>
<feature type="region of interest" description="Disordered" evidence="2">
    <location>
        <begin position="284"/>
        <end position="321"/>
    </location>
</feature>
<dbReference type="InterPro" id="IPR000253">
    <property type="entry name" value="FHA_dom"/>
</dbReference>
<feature type="compositionally biased region" description="Polar residues" evidence="2">
    <location>
        <begin position="285"/>
        <end position="300"/>
    </location>
</feature>
<evidence type="ECO:0000256" key="2">
    <source>
        <dbReference type="SAM" id="MobiDB-lite"/>
    </source>
</evidence>
<feature type="region of interest" description="Disordered" evidence="2">
    <location>
        <begin position="149"/>
        <end position="208"/>
    </location>
</feature>
<keyword evidence="6" id="KW-1185">Reference proteome</keyword>
<evidence type="ECO:0000256" key="3">
    <source>
        <dbReference type="SAM" id="Phobius"/>
    </source>
</evidence>
<evidence type="ECO:0000259" key="4">
    <source>
        <dbReference type="PROSITE" id="PS50006"/>
    </source>
</evidence>
<keyword evidence="3" id="KW-1133">Transmembrane helix</keyword>
<feature type="domain" description="FHA" evidence="4">
    <location>
        <begin position="338"/>
        <end position="390"/>
    </location>
</feature>
<dbReference type="SUPFAM" id="SSF49879">
    <property type="entry name" value="SMAD/FHA domain"/>
    <property type="match status" value="1"/>
</dbReference>
<keyword evidence="3" id="KW-0812">Transmembrane</keyword>
<evidence type="ECO:0000313" key="5">
    <source>
        <dbReference type="EMBL" id="MDU0325936.1"/>
    </source>
</evidence>
<accession>A0ABU3RSR3</accession>
<comment type="caution">
    <text evidence="5">The sequence shown here is derived from an EMBL/GenBank/DDBJ whole genome shotgun (WGS) entry which is preliminary data.</text>
</comment>
<keyword evidence="3" id="KW-0472">Membrane</keyword>
<dbReference type="Gene3D" id="2.60.200.20">
    <property type="match status" value="1"/>
</dbReference>